<evidence type="ECO:0000256" key="1">
    <source>
        <dbReference type="SAM" id="Phobius"/>
    </source>
</evidence>
<accession>A0ABV7YYR7</accession>
<reference evidence="3" key="1">
    <citation type="journal article" date="2019" name="Int. J. Syst. Evol. Microbiol.">
        <title>The Global Catalogue of Microorganisms (GCM) 10K type strain sequencing project: providing services to taxonomists for standard genome sequencing and annotation.</title>
        <authorList>
            <consortium name="The Broad Institute Genomics Platform"/>
            <consortium name="The Broad Institute Genome Sequencing Center for Infectious Disease"/>
            <person name="Wu L."/>
            <person name="Ma J."/>
        </authorList>
    </citation>
    <scope>NUCLEOTIDE SEQUENCE [LARGE SCALE GENOMIC DNA]</scope>
    <source>
        <strain evidence="3">CECT 7956</strain>
    </source>
</reference>
<evidence type="ECO:0000313" key="3">
    <source>
        <dbReference type="Proteomes" id="UP001595616"/>
    </source>
</evidence>
<keyword evidence="3" id="KW-1185">Reference proteome</keyword>
<keyword evidence="1" id="KW-1133">Transmembrane helix</keyword>
<evidence type="ECO:0008006" key="4">
    <source>
        <dbReference type="Google" id="ProtNLM"/>
    </source>
</evidence>
<keyword evidence="1" id="KW-0472">Membrane</keyword>
<protein>
    <recommendedName>
        <fullName evidence="4">Protein BatD</fullName>
    </recommendedName>
</protein>
<name>A0ABV7YYR7_9BACT</name>
<organism evidence="2 3">
    <name type="scientific">Lacihabitans lacunae</name>
    <dbReference type="NCBI Taxonomy" id="1028214"/>
    <lineage>
        <taxon>Bacteria</taxon>
        <taxon>Pseudomonadati</taxon>
        <taxon>Bacteroidota</taxon>
        <taxon>Cytophagia</taxon>
        <taxon>Cytophagales</taxon>
        <taxon>Leadbetterellaceae</taxon>
        <taxon>Lacihabitans</taxon>
    </lineage>
</organism>
<dbReference type="RefSeq" id="WP_379838918.1">
    <property type="nucleotide sequence ID" value="NZ_JBHRYQ010000001.1"/>
</dbReference>
<dbReference type="EMBL" id="JBHRYQ010000001">
    <property type="protein sequence ID" value="MFC3812056.1"/>
    <property type="molecule type" value="Genomic_DNA"/>
</dbReference>
<comment type="caution">
    <text evidence="2">The sequence shown here is derived from an EMBL/GenBank/DDBJ whole genome shotgun (WGS) entry which is preliminary data.</text>
</comment>
<feature type="transmembrane region" description="Helical" evidence="1">
    <location>
        <begin position="153"/>
        <end position="171"/>
    </location>
</feature>
<sequence>MRHFFSIIFIFSCTLAVAQRKPEGKFLEDSLVIGRPVQFALSYIHDNKSDLVFPDSNFNFSPFKLIEISYSPTKSVGSQSMDSVVYKLVTYHIDSTYKLSLPIYALNSKTKIYSKPSVIYFKSQLDTSALKDQALKQKLIFYPINQDFNLPKLLYFVLVFLLSSLIFYLIFGKIIRNQWELAKFIRKHKDFASAFKKLSKKPKNKQNISDGLILWKNHMENILRKPFSSMTTKEISFQLKNPRLTTALTEFDTAIYGGVVSDQMSFAFNILFEIASDSNKMALKAMKDKFKA</sequence>
<dbReference type="Proteomes" id="UP001595616">
    <property type="component" value="Unassembled WGS sequence"/>
</dbReference>
<evidence type="ECO:0000313" key="2">
    <source>
        <dbReference type="EMBL" id="MFC3812056.1"/>
    </source>
</evidence>
<proteinExistence type="predicted"/>
<keyword evidence="1" id="KW-0812">Transmembrane</keyword>
<gene>
    <name evidence="2" type="ORF">ACFOOI_15455</name>
</gene>